<dbReference type="Pfam" id="PF01541">
    <property type="entry name" value="GIY-YIG"/>
    <property type="match status" value="1"/>
</dbReference>
<name>A0A934X2M2_9BACT</name>
<accession>A0A934X2M2</accession>
<reference evidence="2" key="1">
    <citation type="submission" date="2021-01" db="EMBL/GenBank/DDBJ databases">
        <title>Marivirga aurantiaca sp. nov., isolated from intertidal surface sediments.</title>
        <authorList>
            <person name="Zhang M."/>
        </authorList>
    </citation>
    <scope>NUCLEOTIDE SEQUENCE</scope>
    <source>
        <strain evidence="2">S37H4</strain>
    </source>
</reference>
<evidence type="ECO:0000313" key="3">
    <source>
        <dbReference type="Proteomes" id="UP000611723"/>
    </source>
</evidence>
<dbReference type="InterPro" id="IPR018647">
    <property type="entry name" value="SLFN_3-like_DNA/RNA_helicase"/>
</dbReference>
<dbReference type="Gene3D" id="2.10.109.10">
    <property type="entry name" value="Umud Fragment, subunit A"/>
    <property type="match status" value="1"/>
</dbReference>
<dbReference type="EMBL" id="JAEQBW010000016">
    <property type="protein sequence ID" value="MBK6267332.1"/>
    <property type="molecule type" value="Genomic_DNA"/>
</dbReference>
<sequence>MNSITDIVIDLNRYPFSKNALSEIAENKWVKSQWPLVYLIKNDKSKLAYVGETTNAFNRIKNHFANEDRLVLNTITLIGSDRFNKSATLDIESQLIQYLSAENTYKLQNGNGGLTHHNYYEKPFYRDIFKEIWARLKSENLVSKSIEEIENSDLFKYSPYKALSDDQRASVMEIINTLNSRQHTSIFVEGNAGTGKTILATYLMKLLYSPLPADDEIEDLEGYRLEEYRLLETFHQNFRDANIGLVVPMTSLRKSLKTVFGAIGGLTRNMVIGPSDAVKKEYDILIVDEAHRLAQRKNIPNYGSFDATNRSLGLGNEGTQLDWIMRSSKHQIFFYDEAQSVKPSDIPKEKFQEVKRQSAKPIKLTSQMRVSAGNDYINFVDRLLKCQPLENLTIPENYDFRLFTSFQDFHKEIIVKEKELGLSRLIAGYSWPWISKNDKSLYDIEIEGTKLQWNNVNIDWINSADPKLEVGCIHTTQGYDLNYSGIIFGKEITYNKYLNRIEIIRENYHDRNGSVGIDDDERLKEYVVNIYKTIMYRGIKGTLIYACDQELRAYLASHIENETSVKSLTFDEKEPILRVLDFEKVEPYKNAIPLVDIQAAAGSFSENQQHSELTWVEVPDGIRVSEGDFICKVVGESMNKRIPNGSLCLFKHYTGGSRNGKIVLVESTSIQDADFGSGYTVKEYESVKNVSDGEWSHASIILKALSINKEYSNIVLTKDELVGFRVVGIFDSVIE</sequence>
<feature type="domain" description="GIY-YIG" evidence="1">
    <location>
        <begin position="33"/>
        <end position="108"/>
    </location>
</feature>
<dbReference type="AlphaFoldDB" id="A0A934X2M2"/>
<dbReference type="SUPFAM" id="SSF52540">
    <property type="entry name" value="P-loop containing nucleoside triphosphate hydrolases"/>
    <property type="match status" value="1"/>
</dbReference>
<dbReference type="Pfam" id="PF09848">
    <property type="entry name" value="SLFN-g3_helicase"/>
    <property type="match status" value="1"/>
</dbReference>
<dbReference type="Proteomes" id="UP000611723">
    <property type="component" value="Unassembled WGS sequence"/>
</dbReference>
<dbReference type="InterPro" id="IPR035901">
    <property type="entry name" value="GIY-YIG_endonuc_sf"/>
</dbReference>
<dbReference type="SUPFAM" id="SSF82771">
    <property type="entry name" value="GIY-YIG endonuclease"/>
    <property type="match status" value="1"/>
</dbReference>
<dbReference type="InterPro" id="IPR036286">
    <property type="entry name" value="LexA/Signal_pep-like_sf"/>
</dbReference>
<dbReference type="RefSeq" id="WP_201433018.1">
    <property type="nucleotide sequence ID" value="NZ_JAEQBW010000016.1"/>
</dbReference>
<dbReference type="CDD" id="cd10439">
    <property type="entry name" value="GIY-YIG_COG3410"/>
    <property type="match status" value="1"/>
</dbReference>
<dbReference type="Pfam" id="PF00717">
    <property type="entry name" value="Peptidase_S24"/>
    <property type="match status" value="1"/>
</dbReference>
<comment type="caution">
    <text evidence="2">The sequence shown here is derived from an EMBL/GenBank/DDBJ whole genome shotgun (WGS) entry which is preliminary data.</text>
</comment>
<evidence type="ECO:0000259" key="1">
    <source>
        <dbReference type="PROSITE" id="PS50164"/>
    </source>
</evidence>
<proteinExistence type="predicted"/>
<keyword evidence="3" id="KW-1185">Reference proteome</keyword>
<dbReference type="InterPro" id="IPR027417">
    <property type="entry name" value="P-loop_NTPase"/>
</dbReference>
<protein>
    <submittedName>
        <fullName evidence="2">DUF2075 domain-containing protein</fullName>
    </submittedName>
</protein>
<dbReference type="Gene3D" id="3.40.50.300">
    <property type="entry name" value="P-loop containing nucleotide triphosphate hydrolases"/>
    <property type="match status" value="1"/>
</dbReference>
<dbReference type="InterPro" id="IPR000305">
    <property type="entry name" value="GIY-YIG_endonuc"/>
</dbReference>
<dbReference type="CDD" id="cd06529">
    <property type="entry name" value="S24_LexA-like"/>
    <property type="match status" value="1"/>
</dbReference>
<gene>
    <name evidence="2" type="ORF">JKA74_19980</name>
</gene>
<dbReference type="SUPFAM" id="SSF51306">
    <property type="entry name" value="LexA/Signal peptidase"/>
    <property type="match status" value="1"/>
</dbReference>
<dbReference type="PROSITE" id="PS50164">
    <property type="entry name" value="GIY_YIG"/>
    <property type="match status" value="1"/>
</dbReference>
<dbReference type="InterPro" id="IPR015927">
    <property type="entry name" value="Peptidase_S24_S26A/B/C"/>
</dbReference>
<evidence type="ECO:0000313" key="2">
    <source>
        <dbReference type="EMBL" id="MBK6267332.1"/>
    </source>
</evidence>
<dbReference type="InterPro" id="IPR039418">
    <property type="entry name" value="LexA-like"/>
</dbReference>
<organism evidence="2 3">
    <name type="scientific">Marivirga aurantiaca</name>
    <dbReference type="NCBI Taxonomy" id="2802615"/>
    <lineage>
        <taxon>Bacteria</taxon>
        <taxon>Pseudomonadati</taxon>
        <taxon>Bacteroidota</taxon>
        <taxon>Cytophagia</taxon>
        <taxon>Cytophagales</taxon>
        <taxon>Marivirgaceae</taxon>
        <taxon>Marivirga</taxon>
    </lineage>
</organism>